<dbReference type="PRINTS" id="PR01797">
    <property type="entry name" value="SAPOSIN"/>
</dbReference>
<dbReference type="EMBL" id="CM015728">
    <property type="protein sequence ID" value="KAF3702096.1"/>
    <property type="molecule type" value="Genomic_DNA"/>
</dbReference>
<reference evidence="5 6" key="1">
    <citation type="submission" date="2019-02" db="EMBL/GenBank/DDBJ databases">
        <title>Opniocepnalus argus genome.</title>
        <authorList>
            <person name="Zhou C."/>
            <person name="Xiao S."/>
        </authorList>
    </citation>
    <scope>NUCLEOTIDE SEQUENCE [LARGE SCALE GENOMIC DNA]</scope>
    <source>
        <strain evidence="5">OARG1902GOOAL</strain>
        <tissue evidence="5">Muscle</tissue>
    </source>
</reference>
<dbReference type="Proteomes" id="UP000503349">
    <property type="component" value="Chromosome 17"/>
</dbReference>
<gene>
    <name evidence="5" type="ORF">EXN66_Car017784</name>
</gene>
<feature type="signal peptide" evidence="3">
    <location>
        <begin position="1"/>
        <end position="18"/>
    </location>
</feature>
<dbReference type="InterPro" id="IPR008373">
    <property type="entry name" value="Saposin"/>
</dbReference>
<feature type="domain" description="Saposin B-type" evidence="4">
    <location>
        <begin position="136"/>
        <end position="217"/>
    </location>
</feature>
<dbReference type="GO" id="GO:0016020">
    <property type="term" value="C:membrane"/>
    <property type="evidence" value="ECO:0007669"/>
    <property type="project" value="GOC"/>
</dbReference>
<protein>
    <submittedName>
        <fullName evidence="5">Proactivator polypeptide-like 1</fullName>
    </submittedName>
</protein>
<dbReference type="AlphaFoldDB" id="A0A6G1QJ25"/>
<dbReference type="InterPro" id="IPR008139">
    <property type="entry name" value="SaposinB_dom"/>
</dbReference>
<dbReference type="Pfam" id="PF03489">
    <property type="entry name" value="SapB_2"/>
    <property type="match status" value="1"/>
</dbReference>
<keyword evidence="3" id="KW-0732">Signal</keyword>
<feature type="domain" description="Saposin B-type" evidence="4">
    <location>
        <begin position="36"/>
        <end position="117"/>
    </location>
</feature>
<dbReference type="GO" id="GO:0005764">
    <property type="term" value="C:lysosome"/>
    <property type="evidence" value="ECO:0007669"/>
    <property type="project" value="InterPro"/>
</dbReference>
<sequence>MALIKFALLLSIVLQGCALTSTSDGLLSAPDVLRETHTVCEDCTQTFEFLADLFSDRDLQKKVMNAIESLCDHLPAPASKVCKDEVEKMLPLAISFITGVVKPAQVCKLLLLCGSCDEQQRILHYFFNEAFQAAVTNENCPTCLYIFKILEALLPKEMIENAVIKQLQKFCNILPFIYQDQCEAIIKKYSKMVLEAIQTYTKPQTICTLIGLCQREESAIQGQSFSPLGICGAVVKEMSRIIS</sequence>
<evidence type="ECO:0000313" key="6">
    <source>
        <dbReference type="Proteomes" id="UP000503349"/>
    </source>
</evidence>
<accession>A0A6G1QJ25</accession>
<evidence type="ECO:0000259" key="4">
    <source>
        <dbReference type="PROSITE" id="PS50015"/>
    </source>
</evidence>
<dbReference type="InterPro" id="IPR007856">
    <property type="entry name" value="SapB_1"/>
</dbReference>
<evidence type="ECO:0000256" key="2">
    <source>
        <dbReference type="ARBA" id="ARBA00023180"/>
    </source>
</evidence>
<dbReference type="InterPro" id="IPR051428">
    <property type="entry name" value="Sphingo_Act-Surfact_Prot"/>
</dbReference>
<dbReference type="PROSITE" id="PS50015">
    <property type="entry name" value="SAP_B"/>
    <property type="match status" value="2"/>
</dbReference>
<dbReference type="InterPro" id="IPR011001">
    <property type="entry name" value="Saposin-like"/>
</dbReference>
<keyword evidence="6" id="KW-1185">Reference proteome</keyword>
<dbReference type="Gene3D" id="1.10.225.10">
    <property type="entry name" value="Saposin-like"/>
    <property type="match status" value="2"/>
</dbReference>
<dbReference type="PANTHER" id="PTHR11480:SF3">
    <property type="entry name" value="BCDNA.GH08312"/>
    <property type="match status" value="1"/>
</dbReference>
<dbReference type="SUPFAM" id="SSF47862">
    <property type="entry name" value="Saposin"/>
    <property type="match status" value="2"/>
</dbReference>
<evidence type="ECO:0000313" key="5">
    <source>
        <dbReference type="EMBL" id="KAF3702096.1"/>
    </source>
</evidence>
<keyword evidence="1" id="KW-1015">Disulfide bond</keyword>
<proteinExistence type="predicted"/>
<evidence type="ECO:0000256" key="1">
    <source>
        <dbReference type="ARBA" id="ARBA00023157"/>
    </source>
</evidence>
<name>A0A6G1QJ25_CHAAH</name>
<reference evidence="6" key="2">
    <citation type="submission" date="2019-02" db="EMBL/GenBank/DDBJ databases">
        <title>Opniocepnalus argus Var Kimnra genome.</title>
        <authorList>
            <person name="Zhou C."/>
            <person name="Xiao S."/>
        </authorList>
    </citation>
    <scope>NUCLEOTIDE SEQUENCE [LARGE SCALE GENOMIC DNA]</scope>
</reference>
<dbReference type="Pfam" id="PF05184">
    <property type="entry name" value="SapB_1"/>
    <property type="match status" value="1"/>
</dbReference>
<dbReference type="PROSITE" id="PS51257">
    <property type="entry name" value="PROKAR_LIPOPROTEIN"/>
    <property type="match status" value="1"/>
</dbReference>
<dbReference type="PANTHER" id="PTHR11480">
    <property type="entry name" value="SAPOSIN-RELATED"/>
    <property type="match status" value="1"/>
</dbReference>
<evidence type="ECO:0000256" key="3">
    <source>
        <dbReference type="SAM" id="SignalP"/>
    </source>
</evidence>
<feature type="chain" id="PRO_5026023489" evidence="3">
    <location>
        <begin position="19"/>
        <end position="243"/>
    </location>
</feature>
<dbReference type="InterPro" id="IPR008138">
    <property type="entry name" value="SapB_2"/>
</dbReference>
<organism evidence="5 6">
    <name type="scientific">Channa argus</name>
    <name type="common">Northern snakehead</name>
    <name type="synonym">Ophicephalus argus</name>
    <dbReference type="NCBI Taxonomy" id="215402"/>
    <lineage>
        <taxon>Eukaryota</taxon>
        <taxon>Metazoa</taxon>
        <taxon>Chordata</taxon>
        <taxon>Craniata</taxon>
        <taxon>Vertebrata</taxon>
        <taxon>Euteleostomi</taxon>
        <taxon>Actinopterygii</taxon>
        <taxon>Neopterygii</taxon>
        <taxon>Teleostei</taxon>
        <taxon>Neoteleostei</taxon>
        <taxon>Acanthomorphata</taxon>
        <taxon>Anabantaria</taxon>
        <taxon>Anabantiformes</taxon>
        <taxon>Channoidei</taxon>
        <taxon>Channidae</taxon>
        <taxon>Channa</taxon>
    </lineage>
</organism>
<dbReference type="SMART" id="SM00741">
    <property type="entry name" value="SapB"/>
    <property type="match status" value="2"/>
</dbReference>
<dbReference type="GO" id="GO:0006665">
    <property type="term" value="P:sphingolipid metabolic process"/>
    <property type="evidence" value="ECO:0007669"/>
    <property type="project" value="InterPro"/>
</dbReference>
<keyword evidence="2" id="KW-0325">Glycoprotein</keyword>